<name>A0AAN6JTP1_9BASI</name>
<evidence type="ECO:0000313" key="3">
    <source>
        <dbReference type="EMBL" id="KAK0550401.1"/>
    </source>
</evidence>
<evidence type="ECO:0000313" key="4">
    <source>
        <dbReference type="Proteomes" id="UP001176517"/>
    </source>
</evidence>
<dbReference type="InterPro" id="IPR035979">
    <property type="entry name" value="RBD_domain_sf"/>
</dbReference>
<dbReference type="Gene3D" id="3.30.70.330">
    <property type="match status" value="1"/>
</dbReference>
<keyword evidence="4" id="KW-1185">Reference proteome</keyword>
<dbReference type="AlphaFoldDB" id="A0AAN6JTP1"/>
<feature type="compositionally biased region" description="Low complexity" evidence="1">
    <location>
        <begin position="371"/>
        <end position="383"/>
    </location>
</feature>
<accession>A0AAN6JTP1</accession>
<feature type="region of interest" description="Disordered" evidence="1">
    <location>
        <begin position="192"/>
        <end position="240"/>
    </location>
</feature>
<feature type="compositionally biased region" description="Low complexity" evidence="1">
    <location>
        <begin position="795"/>
        <end position="810"/>
    </location>
</feature>
<dbReference type="GO" id="GO:1990247">
    <property type="term" value="F:N6-methyladenosine-containing RNA reader activity"/>
    <property type="evidence" value="ECO:0007669"/>
    <property type="project" value="TreeGrafter"/>
</dbReference>
<organism evidence="3 4">
    <name type="scientific">Tilletia horrida</name>
    <dbReference type="NCBI Taxonomy" id="155126"/>
    <lineage>
        <taxon>Eukaryota</taxon>
        <taxon>Fungi</taxon>
        <taxon>Dikarya</taxon>
        <taxon>Basidiomycota</taxon>
        <taxon>Ustilaginomycotina</taxon>
        <taxon>Exobasidiomycetes</taxon>
        <taxon>Tilletiales</taxon>
        <taxon>Tilletiaceae</taxon>
        <taxon>Tilletia</taxon>
    </lineage>
</organism>
<feature type="compositionally biased region" description="Low complexity" evidence="1">
    <location>
        <begin position="1152"/>
        <end position="1171"/>
    </location>
</feature>
<dbReference type="CDD" id="cd21134">
    <property type="entry name" value="YTH"/>
    <property type="match status" value="2"/>
</dbReference>
<proteinExistence type="predicted"/>
<dbReference type="Pfam" id="PF04146">
    <property type="entry name" value="YTH"/>
    <property type="match status" value="2"/>
</dbReference>
<feature type="region of interest" description="Disordered" evidence="1">
    <location>
        <begin position="442"/>
        <end position="497"/>
    </location>
</feature>
<dbReference type="GO" id="GO:0061157">
    <property type="term" value="P:mRNA destabilization"/>
    <property type="evidence" value="ECO:0007669"/>
    <property type="project" value="TreeGrafter"/>
</dbReference>
<feature type="region of interest" description="Disordered" evidence="1">
    <location>
        <begin position="95"/>
        <end position="178"/>
    </location>
</feature>
<dbReference type="SUPFAM" id="SSF54928">
    <property type="entry name" value="RNA-binding domain, RBD"/>
    <property type="match status" value="1"/>
</dbReference>
<feature type="compositionally biased region" description="Low complexity" evidence="1">
    <location>
        <begin position="225"/>
        <end position="240"/>
    </location>
</feature>
<feature type="compositionally biased region" description="Low complexity" evidence="1">
    <location>
        <begin position="99"/>
        <end position="122"/>
    </location>
</feature>
<feature type="region of interest" description="Disordered" evidence="1">
    <location>
        <begin position="1057"/>
        <end position="1080"/>
    </location>
</feature>
<dbReference type="EMBL" id="JAPDMZ010000093">
    <property type="protein sequence ID" value="KAK0550401.1"/>
    <property type="molecule type" value="Genomic_DNA"/>
</dbReference>
<dbReference type="Proteomes" id="UP001176517">
    <property type="component" value="Unassembled WGS sequence"/>
</dbReference>
<feature type="region of interest" description="Disordered" evidence="1">
    <location>
        <begin position="772"/>
        <end position="843"/>
    </location>
</feature>
<dbReference type="Gene3D" id="3.10.590.10">
    <property type="entry name" value="ph1033 like domains"/>
    <property type="match status" value="2"/>
</dbReference>
<feature type="compositionally biased region" description="Basic and acidic residues" evidence="1">
    <location>
        <begin position="444"/>
        <end position="454"/>
    </location>
</feature>
<dbReference type="InterPro" id="IPR007275">
    <property type="entry name" value="YTH_domain"/>
</dbReference>
<feature type="region of interest" description="Disordered" evidence="1">
    <location>
        <begin position="855"/>
        <end position="883"/>
    </location>
</feature>
<feature type="compositionally biased region" description="Basic and acidic residues" evidence="1">
    <location>
        <begin position="972"/>
        <end position="981"/>
    </location>
</feature>
<dbReference type="InterPro" id="IPR012677">
    <property type="entry name" value="Nucleotide-bd_a/b_plait_sf"/>
</dbReference>
<feature type="compositionally biased region" description="Low complexity" evidence="1">
    <location>
        <begin position="671"/>
        <end position="692"/>
    </location>
</feature>
<feature type="region of interest" description="Disordered" evidence="1">
    <location>
        <begin position="965"/>
        <end position="1015"/>
    </location>
</feature>
<sequence>MYMQQGQPQAQSQNVQPVGWVSYGMSPSGSGYAVYSPTSSYYGNPHGVYATSPPNYGPNMQTSGGSSNATGSAAGPGAYAYNAALYGSAMPYGQSASYPTQPSQQHHQHQQQGTPSQPHPSSNYARSRETSAGSVLSFGSAGPGGSNLLPSLASRGMGTMPSPASPVHQQSAMPQNWMPHYGSNVGHLWMPAGAQQGIHPDSAQGRSSYSRGNARRTSRGGVAAGSSGPSRGNSISSSQSTGSFYFPTSPVTTASAYSPSDITYAPEVAYMGSAFYSAPPINPQVSRLHHSPPTIPHTSSTPVAGMTASANTPSPSGSSPLSLSHLTSAALDTEQTGLSPKPGAPGRRPRPARDTGTPGIIPKQSNIPGQSGTSPTTPAAGTAQMVERSEHVMWVGNVPQDATAKELFEIFSKLPATASSVASADSESTENNAAPAVFVAPESKASEVDSEKGASTESSVLSDGDHSSAGQAPTIPESSTPQPTAGSAAEDPSALAEQPSHGIVSIFPISRSNCAFVNYATAEHLSNAVTFFSGRPVRPQDKRCLPMICRVRKKDDEERAGVAGQRGRGMHVEWVKEHQRKRKAAVAAAQKGEDAATERVEAVMNVPSIELSAPSLSDTATPTPAESFKRAVAAGSALSRDATPRMSPKISNKAPLIAPVASSRLAEAHPTLTHDNSSSSLDTSSNGSLSYTSTNSSLLRHPAFKVRYFILKSRTRDDLDDSVKTGHWATQPHNEGVLDQAFRLSAKVILIFGANQSGEFYGYARMNGPIRPQAEPIHSSDGSSGGSGGSSTRLSAMSPPSTSSRNSVSPGAGMPMMLEESSDEMRRHSSDAANLSSSGEPGRRASIARDFALTPSDASLIPPSPGVPQMASPQQLTPAEEKEENEPVVHALDLVEHPATWPTAQTDASPKVGMESSRRGATLSPTLLSQTHRPPRAGDYVGHAEEDPIAVANAINVHLEAPEVQRSASDNAADRGVHSADAKSQSPPEDAGKVTPARAGLTSPSLSDHSSLAPTDSASYDARAANQLAMRAIIHNLRLDERESTLQAEELERQLKLSEGQGEEDASATAQGILPKGKGPLGVSTQAESLGRQFAIEWLQTKPLPFKKVQHLRNPWRDNRQIKVSRDGTELEPSVGNQLISDWERHVAEEQGTSGSSTRDAAAAALGTETVADAEEED</sequence>
<feature type="domain" description="YTH" evidence="2">
    <location>
        <begin position="706"/>
        <end position="847"/>
    </location>
</feature>
<feature type="compositionally biased region" description="Low complexity" evidence="1">
    <location>
        <begin position="63"/>
        <end position="72"/>
    </location>
</feature>
<feature type="compositionally biased region" description="Polar residues" evidence="1">
    <location>
        <begin position="468"/>
        <end position="485"/>
    </location>
</feature>
<gene>
    <name evidence="3" type="ORF">OC846_003668</name>
</gene>
<dbReference type="GO" id="GO:0003729">
    <property type="term" value="F:mRNA binding"/>
    <property type="evidence" value="ECO:0007669"/>
    <property type="project" value="TreeGrafter"/>
</dbReference>
<reference evidence="3" key="1">
    <citation type="journal article" date="2023" name="PhytoFront">
        <title>Draft Genome Resources of Seven Strains of Tilletia horrida, Causal Agent of Kernel Smut of Rice.</title>
        <authorList>
            <person name="Khanal S."/>
            <person name="Antony Babu S."/>
            <person name="Zhou X.G."/>
        </authorList>
    </citation>
    <scope>NUCLEOTIDE SEQUENCE</scope>
    <source>
        <strain evidence="3">TX6</strain>
    </source>
</reference>
<feature type="compositionally biased region" description="Polar residues" evidence="1">
    <location>
        <begin position="53"/>
        <end position="62"/>
    </location>
</feature>
<feature type="region of interest" description="Disordered" evidence="1">
    <location>
        <begin position="1148"/>
        <end position="1178"/>
    </location>
</feature>
<feature type="region of interest" description="Disordered" evidence="1">
    <location>
        <begin position="285"/>
        <end position="383"/>
    </location>
</feature>
<evidence type="ECO:0000259" key="2">
    <source>
        <dbReference type="PROSITE" id="PS50882"/>
    </source>
</evidence>
<feature type="compositionally biased region" description="Low complexity" evidence="1">
    <location>
        <begin position="313"/>
        <end position="328"/>
    </location>
</feature>
<feature type="region of interest" description="Disordered" evidence="1">
    <location>
        <begin position="670"/>
        <end position="692"/>
    </location>
</feature>
<evidence type="ECO:0000256" key="1">
    <source>
        <dbReference type="SAM" id="MobiDB-lite"/>
    </source>
</evidence>
<dbReference type="PROSITE" id="PS50882">
    <property type="entry name" value="YTH"/>
    <property type="match status" value="2"/>
</dbReference>
<dbReference type="InterPro" id="IPR045168">
    <property type="entry name" value="YTH_prot"/>
</dbReference>
<comment type="caution">
    <text evidence="3">The sequence shown here is derived from an EMBL/GenBank/DDBJ whole genome shotgun (WGS) entry which is preliminary data.</text>
</comment>
<feature type="compositionally biased region" description="Polar residues" evidence="1">
    <location>
        <begin position="1002"/>
        <end position="1015"/>
    </location>
</feature>
<dbReference type="GO" id="GO:0005737">
    <property type="term" value="C:cytoplasm"/>
    <property type="evidence" value="ECO:0007669"/>
    <property type="project" value="TreeGrafter"/>
</dbReference>
<feature type="domain" description="YTH" evidence="2">
    <location>
        <begin position="998"/>
        <end position="1143"/>
    </location>
</feature>
<dbReference type="PANTHER" id="PTHR12357">
    <property type="entry name" value="YTH YT521-B HOMOLOGY DOMAIN-CONTAINING"/>
    <property type="match status" value="1"/>
</dbReference>
<dbReference type="PANTHER" id="PTHR12357:SF89">
    <property type="entry name" value="YTH DOMAIN-CONTAINING FAMILY PROTEIN"/>
    <property type="match status" value="1"/>
</dbReference>
<protein>
    <recommendedName>
        <fullName evidence="2">YTH domain-containing protein</fullName>
    </recommendedName>
</protein>
<feature type="region of interest" description="Disordered" evidence="1">
    <location>
        <begin position="53"/>
        <end position="72"/>
    </location>
</feature>